<accession>A0A0E4GBV9</accession>
<dbReference type="GO" id="GO:0003838">
    <property type="term" value="F:sterol 24-C-methyltransferase activity"/>
    <property type="evidence" value="ECO:0007669"/>
    <property type="project" value="TreeGrafter"/>
</dbReference>
<evidence type="ECO:0000313" key="4">
    <source>
        <dbReference type="Proteomes" id="UP000045545"/>
    </source>
</evidence>
<gene>
    <name evidence="3" type="ORF">1998</name>
</gene>
<dbReference type="Pfam" id="PF08241">
    <property type="entry name" value="Methyltransf_11"/>
    <property type="match status" value="1"/>
</dbReference>
<reference evidence="3 4" key="1">
    <citation type="submission" date="2015-03" db="EMBL/GenBank/DDBJ databases">
        <authorList>
            <person name="Murphy D."/>
        </authorList>
    </citation>
    <scope>NUCLEOTIDE SEQUENCE [LARGE SCALE GENOMIC DNA]</scope>
    <source>
        <strain evidence="3 4">OL-4</strain>
    </source>
</reference>
<dbReference type="PANTHER" id="PTHR44068">
    <property type="entry name" value="ZGC:194242"/>
    <property type="match status" value="1"/>
</dbReference>
<dbReference type="GO" id="GO:0016126">
    <property type="term" value="P:sterol biosynthetic process"/>
    <property type="evidence" value="ECO:0007669"/>
    <property type="project" value="TreeGrafter"/>
</dbReference>
<keyword evidence="1 3" id="KW-0808">Transferase</keyword>
<evidence type="ECO:0000313" key="3">
    <source>
        <dbReference type="EMBL" id="CFX84241.1"/>
    </source>
</evidence>
<keyword evidence="4" id="KW-1185">Reference proteome</keyword>
<dbReference type="InterPro" id="IPR013216">
    <property type="entry name" value="Methyltransf_11"/>
</dbReference>
<dbReference type="CDD" id="cd02440">
    <property type="entry name" value="AdoMet_MTases"/>
    <property type="match status" value="1"/>
</dbReference>
<dbReference type="InterPro" id="IPR050447">
    <property type="entry name" value="Erg6_SMT_methyltransf"/>
</dbReference>
<sequence length="206" mass="22805">MAINALEFDEIAREVFAPIYPVIAAQIIDRTGITSGCCLDIGCGGGYLGLALARISTMEMILFDESADMLDLAKGYIHESGLKARAKTLQGDVHSIPLPDNSVNLAISRGSMFFWEDQVQAFREIYRVLAPGGMTCIGGGFGNQELLKKVEKEMLKRDPQWGKKRQQRVGKDKVADYKAKLEQADISRFEIQQDEAGLWIMISKTA</sequence>
<dbReference type="RefSeq" id="WP_046498387.1">
    <property type="nucleotide sequence ID" value="NZ_CGIH01000032.1"/>
</dbReference>
<organism evidence="3 4">
    <name type="scientific">Syntrophomonas zehnderi OL-4</name>
    <dbReference type="NCBI Taxonomy" id="690567"/>
    <lineage>
        <taxon>Bacteria</taxon>
        <taxon>Bacillati</taxon>
        <taxon>Bacillota</taxon>
        <taxon>Clostridia</taxon>
        <taxon>Eubacteriales</taxon>
        <taxon>Syntrophomonadaceae</taxon>
        <taxon>Syntrophomonas</taxon>
    </lineage>
</organism>
<dbReference type="InterPro" id="IPR029063">
    <property type="entry name" value="SAM-dependent_MTases_sf"/>
</dbReference>
<keyword evidence="3" id="KW-0489">Methyltransferase</keyword>
<protein>
    <submittedName>
        <fullName evidence="3">Methyltransferase type 11</fullName>
    </submittedName>
</protein>
<name>A0A0E4GBV9_9FIRM</name>
<dbReference type="Proteomes" id="UP000045545">
    <property type="component" value="Unassembled WGS sequence"/>
</dbReference>
<proteinExistence type="predicted"/>
<dbReference type="Gene3D" id="3.40.50.150">
    <property type="entry name" value="Vaccinia Virus protein VP39"/>
    <property type="match status" value="1"/>
</dbReference>
<evidence type="ECO:0000259" key="2">
    <source>
        <dbReference type="Pfam" id="PF08241"/>
    </source>
</evidence>
<dbReference type="OrthoDB" id="9772751at2"/>
<dbReference type="STRING" id="690567.1998"/>
<dbReference type="EMBL" id="CGIH01000032">
    <property type="protein sequence ID" value="CFX84241.1"/>
    <property type="molecule type" value="Genomic_DNA"/>
</dbReference>
<dbReference type="SUPFAM" id="SSF53335">
    <property type="entry name" value="S-adenosyl-L-methionine-dependent methyltransferases"/>
    <property type="match status" value="1"/>
</dbReference>
<dbReference type="PANTHER" id="PTHR44068:SF1">
    <property type="entry name" value="HYPOTHETICAL LOC100005854"/>
    <property type="match status" value="1"/>
</dbReference>
<evidence type="ECO:0000256" key="1">
    <source>
        <dbReference type="ARBA" id="ARBA00022679"/>
    </source>
</evidence>
<dbReference type="GO" id="GO:0032259">
    <property type="term" value="P:methylation"/>
    <property type="evidence" value="ECO:0007669"/>
    <property type="project" value="UniProtKB-KW"/>
</dbReference>
<feature type="domain" description="Methyltransferase type 11" evidence="2">
    <location>
        <begin position="39"/>
        <end position="136"/>
    </location>
</feature>
<dbReference type="AlphaFoldDB" id="A0A0E4GBV9"/>